<name>A0A3N5C084_9THEO</name>
<keyword evidence="1" id="KW-1133">Transmembrane helix</keyword>
<feature type="transmembrane region" description="Helical" evidence="1">
    <location>
        <begin position="183"/>
        <end position="202"/>
    </location>
</feature>
<gene>
    <name evidence="2" type="ORF">EDD75_0378</name>
</gene>
<dbReference type="AlphaFoldDB" id="A0A3N5C084"/>
<keyword evidence="3" id="KW-1185">Reference proteome</keyword>
<evidence type="ECO:0000256" key="1">
    <source>
        <dbReference type="SAM" id="Phobius"/>
    </source>
</evidence>
<feature type="transmembrane region" description="Helical" evidence="1">
    <location>
        <begin position="111"/>
        <end position="128"/>
    </location>
</feature>
<proteinExistence type="predicted"/>
<dbReference type="Proteomes" id="UP000282654">
    <property type="component" value="Unassembled WGS sequence"/>
</dbReference>
<evidence type="ECO:0000313" key="3">
    <source>
        <dbReference type="Proteomes" id="UP000282654"/>
    </source>
</evidence>
<organism evidence="2 3">
    <name type="scientific">Thermodesulfitimonas autotrophica</name>
    <dbReference type="NCBI Taxonomy" id="1894989"/>
    <lineage>
        <taxon>Bacteria</taxon>
        <taxon>Bacillati</taxon>
        <taxon>Bacillota</taxon>
        <taxon>Clostridia</taxon>
        <taxon>Thermoanaerobacterales</taxon>
        <taxon>Thermoanaerobacteraceae</taxon>
        <taxon>Thermodesulfitimonas</taxon>
    </lineage>
</organism>
<sequence>MEKVLLAISIPVLILGALMWMLHQLTVAWKRRKVDFPVGCGELTETLLKKHGLDYRIIHDSSTVGRCDWSRRTIWLGYGEKESHLAAVFQAAHEVGHAVHGPPLFGKVVRLFWGAYFAWLLACLWSGFTHNETGWLLVPMALLFGVWTLDSWVDELRATWYARRELEGLTADRAAKTALQVHFFAYCLVSIALPVSFSVALLSTGELFRRFGALMGVS</sequence>
<keyword evidence="1" id="KW-0812">Transmembrane</keyword>
<comment type="caution">
    <text evidence="2">The sequence shown here is derived from an EMBL/GenBank/DDBJ whole genome shotgun (WGS) entry which is preliminary data.</text>
</comment>
<reference evidence="2 3" key="1">
    <citation type="submission" date="2018-11" db="EMBL/GenBank/DDBJ databases">
        <title>Genomic Encyclopedia of Type Strains, Phase IV (KMG-IV): sequencing the most valuable type-strain genomes for metagenomic binning, comparative biology and taxonomic classification.</title>
        <authorList>
            <person name="Goeker M."/>
        </authorList>
    </citation>
    <scope>NUCLEOTIDE SEQUENCE [LARGE SCALE GENOMIC DNA]</scope>
    <source>
        <strain evidence="2 3">DSM 102936</strain>
    </source>
</reference>
<dbReference type="OrthoDB" id="9758375at2"/>
<feature type="transmembrane region" description="Helical" evidence="1">
    <location>
        <begin position="134"/>
        <end position="153"/>
    </location>
</feature>
<feature type="transmembrane region" description="Helical" evidence="1">
    <location>
        <begin position="6"/>
        <end position="23"/>
    </location>
</feature>
<dbReference type="EMBL" id="RKRE01000001">
    <property type="protein sequence ID" value="RPF49561.1"/>
    <property type="molecule type" value="Genomic_DNA"/>
</dbReference>
<protein>
    <submittedName>
        <fullName evidence="2">Uncharacterized protein</fullName>
    </submittedName>
</protein>
<evidence type="ECO:0000313" key="2">
    <source>
        <dbReference type="EMBL" id="RPF49561.1"/>
    </source>
</evidence>
<keyword evidence="1" id="KW-0472">Membrane</keyword>
<accession>A0A3N5C084</accession>
<dbReference type="RefSeq" id="WP_123927201.1">
    <property type="nucleotide sequence ID" value="NZ_RKRE01000001.1"/>
</dbReference>